<keyword evidence="1" id="KW-0732">Signal</keyword>
<dbReference type="InterPro" id="IPR013530">
    <property type="entry name" value="PAD_C"/>
</dbReference>
<name>A0A511M630_9NOCA</name>
<feature type="chain" id="PRO_5021937307" description="Protein-arginine deiminase C-terminal domain-containing protein" evidence="1">
    <location>
        <begin position="32"/>
        <end position="581"/>
    </location>
</feature>
<feature type="domain" description="Protein-arginine deiminase C-terminal" evidence="2">
    <location>
        <begin position="200"/>
        <end position="574"/>
    </location>
</feature>
<dbReference type="Proteomes" id="UP000321424">
    <property type="component" value="Unassembled WGS sequence"/>
</dbReference>
<proteinExistence type="predicted"/>
<dbReference type="SUPFAM" id="SSF110083">
    <property type="entry name" value="Peptidylarginine deiminase Pad4, middle domain"/>
    <property type="match status" value="1"/>
</dbReference>
<gene>
    <name evidence="3" type="ORF">NN4_06010</name>
</gene>
<dbReference type="InterPro" id="IPR036556">
    <property type="entry name" value="PAD_central_sf"/>
</dbReference>
<dbReference type="GO" id="GO:0004668">
    <property type="term" value="F:protein-arginine deiminase activity"/>
    <property type="evidence" value="ECO:0007669"/>
    <property type="project" value="InterPro"/>
</dbReference>
<dbReference type="AlphaFoldDB" id="A0A511M630"/>
<keyword evidence="4" id="KW-1185">Reference proteome</keyword>
<evidence type="ECO:0000313" key="4">
    <source>
        <dbReference type="Proteomes" id="UP000321424"/>
    </source>
</evidence>
<reference evidence="3 4" key="1">
    <citation type="submission" date="2019-07" db="EMBL/GenBank/DDBJ databases">
        <title>Whole genome shotgun sequence of Nocardia ninae NBRC 108245.</title>
        <authorList>
            <person name="Hosoyama A."/>
            <person name="Uohara A."/>
            <person name="Ohji S."/>
            <person name="Ichikawa N."/>
        </authorList>
    </citation>
    <scope>NUCLEOTIDE SEQUENCE [LARGE SCALE GENOMIC DNA]</scope>
    <source>
        <strain evidence="3 4">NBRC 108245</strain>
    </source>
</reference>
<dbReference type="GO" id="GO:0005737">
    <property type="term" value="C:cytoplasm"/>
    <property type="evidence" value="ECO:0007669"/>
    <property type="project" value="InterPro"/>
</dbReference>
<dbReference type="SUPFAM" id="SSF55909">
    <property type="entry name" value="Pentein"/>
    <property type="match status" value="1"/>
</dbReference>
<sequence>MDMAFSRKRVRRIWLLAGVSALVLGGCAVSAADSFVADIRADSNRDGVVDGNDVGGRIEKGKWTAEYGAVLLPNIGDVARRCPSSSSQVSDDELAGCHDAADDVARAPDYLAPMVTMPFGRAAEGATGRVAAVGIGAEKIRIFVKRADAWVMLGPGAALTESELRHGATLGIDSRDVVRDRTVWDGSVTVRFTVQRGNRTVTDEVALRVAPVVLHHHNQSVETLLVSESGDDESHARFVGELASAARASGLNAPLVRLNTTDTWGQDFLEFGYVSMPGRGGKSISMRIAIRSPQPEREGGRAVFDLRGPGVGAIQLGGVGSDHVDGFGNVETIPPHTHAGREFPAGRVIIGTGNVDNPAATSVELQKFFNAQQIQPPVILDASWLIVGHVDEFVQFLPTASGRGWRPAVTDPRRGLQVLRDQQRAGHGSAPAFSRPGVSDRTIDDILADQKFVADNERAAQKIEANVARLHQESGLKPEEFVRIPGLYKGGDIPEAPDALTSFYPGAVNGVLMNATNYISARQWGPIVDGRDVFEAAVTEAYRSAGVSVHYIDEWEALHLGGGEIHCGTNVMRQLGSPSTR</sequence>
<organism evidence="3 4">
    <name type="scientific">Nocardia ninae NBRC 108245</name>
    <dbReference type="NCBI Taxonomy" id="1210091"/>
    <lineage>
        <taxon>Bacteria</taxon>
        <taxon>Bacillati</taxon>
        <taxon>Actinomycetota</taxon>
        <taxon>Actinomycetes</taxon>
        <taxon>Mycobacteriales</taxon>
        <taxon>Nocardiaceae</taxon>
        <taxon>Nocardia</taxon>
    </lineage>
</organism>
<dbReference type="Gene3D" id="3.75.10.10">
    <property type="entry name" value="L-arginine/glycine Amidinotransferase, Chain A"/>
    <property type="match status" value="1"/>
</dbReference>
<dbReference type="Pfam" id="PF03068">
    <property type="entry name" value="PAD"/>
    <property type="match status" value="1"/>
</dbReference>
<dbReference type="EMBL" id="BJXA01000002">
    <property type="protein sequence ID" value="GEM36082.1"/>
    <property type="molecule type" value="Genomic_DNA"/>
</dbReference>
<feature type="signal peptide" evidence="1">
    <location>
        <begin position="1"/>
        <end position="31"/>
    </location>
</feature>
<accession>A0A511M630</accession>
<dbReference type="PANTHER" id="PTHR10837:SF8">
    <property type="entry name" value="PROTEIN-ARGININE DEIMINASE"/>
    <property type="match status" value="1"/>
</dbReference>
<evidence type="ECO:0000313" key="3">
    <source>
        <dbReference type="EMBL" id="GEM36082.1"/>
    </source>
</evidence>
<evidence type="ECO:0000259" key="2">
    <source>
        <dbReference type="Pfam" id="PF03068"/>
    </source>
</evidence>
<dbReference type="PANTHER" id="PTHR10837">
    <property type="entry name" value="PEPTIDYLARGININE DEIMINASE"/>
    <property type="match status" value="1"/>
</dbReference>
<dbReference type="PROSITE" id="PS51257">
    <property type="entry name" value="PROKAR_LIPOPROTEIN"/>
    <property type="match status" value="1"/>
</dbReference>
<comment type="caution">
    <text evidence="3">The sequence shown here is derived from an EMBL/GenBank/DDBJ whole genome shotgun (WGS) entry which is preliminary data.</text>
</comment>
<protein>
    <recommendedName>
        <fullName evidence="2">Protein-arginine deiminase C-terminal domain-containing protein</fullName>
    </recommendedName>
</protein>
<dbReference type="InterPro" id="IPR004303">
    <property type="entry name" value="PAD"/>
</dbReference>
<dbReference type="GO" id="GO:0005509">
    <property type="term" value="F:calcium ion binding"/>
    <property type="evidence" value="ECO:0007669"/>
    <property type="project" value="InterPro"/>
</dbReference>
<evidence type="ECO:0000256" key="1">
    <source>
        <dbReference type="SAM" id="SignalP"/>
    </source>
</evidence>